<keyword evidence="2" id="KW-1185">Reference proteome</keyword>
<reference evidence="1" key="1">
    <citation type="submission" date="2020-01" db="EMBL/GenBank/DDBJ databases">
        <title>Identification and distribution of gene clusters putatively required for synthesis of sphingolipid metabolism inhibitors in phylogenetically diverse species of the filamentous fungus Fusarium.</title>
        <authorList>
            <person name="Kim H.-S."/>
            <person name="Busman M."/>
            <person name="Brown D.W."/>
            <person name="Divon H."/>
            <person name="Uhlig S."/>
            <person name="Proctor R.H."/>
        </authorList>
    </citation>
    <scope>NUCLEOTIDE SEQUENCE</scope>
    <source>
        <strain evidence="1">NRRL 53441</strain>
    </source>
</reference>
<dbReference type="AlphaFoldDB" id="A0A8H4NY83"/>
<dbReference type="Proteomes" id="UP000605986">
    <property type="component" value="Unassembled WGS sequence"/>
</dbReference>
<name>A0A8H4NY83_9HYPO</name>
<accession>A0A8H4NY83</accession>
<protein>
    <submittedName>
        <fullName evidence="1">Uncharacterized protein</fullName>
    </submittedName>
</protein>
<sequence length="196" mass="21641">MASNLIDLNRETSVIAYHDGGEIQFLTKPDPSNLAIRFTLRVDATNAISEIVIPIRYKDNNWAASAIAIRINPSSITSLTYSTERQPPDAVKEVPPTAICLHLQLDKSISTLIPIFIKEPVIAARRRSGKILDFLYELSQITNLRIYISNSAALSSGKLTSSERPSLNNSWKCSMAQTTTSLECSAAAPKQRPFLH</sequence>
<proteinExistence type="predicted"/>
<evidence type="ECO:0000313" key="1">
    <source>
        <dbReference type="EMBL" id="KAF4449988.1"/>
    </source>
</evidence>
<comment type="caution">
    <text evidence="1">The sequence shown here is derived from an EMBL/GenBank/DDBJ whole genome shotgun (WGS) entry which is preliminary data.</text>
</comment>
<evidence type="ECO:0000313" key="2">
    <source>
        <dbReference type="Proteomes" id="UP000605986"/>
    </source>
</evidence>
<gene>
    <name evidence="1" type="ORF">F53441_6821</name>
</gene>
<organism evidence="1 2">
    <name type="scientific">Fusarium austroafricanum</name>
    <dbReference type="NCBI Taxonomy" id="2364996"/>
    <lineage>
        <taxon>Eukaryota</taxon>
        <taxon>Fungi</taxon>
        <taxon>Dikarya</taxon>
        <taxon>Ascomycota</taxon>
        <taxon>Pezizomycotina</taxon>
        <taxon>Sordariomycetes</taxon>
        <taxon>Hypocreomycetidae</taxon>
        <taxon>Hypocreales</taxon>
        <taxon>Nectriaceae</taxon>
        <taxon>Fusarium</taxon>
        <taxon>Fusarium concolor species complex</taxon>
    </lineage>
</organism>
<dbReference type="EMBL" id="JAADJG010000262">
    <property type="protein sequence ID" value="KAF4449988.1"/>
    <property type="molecule type" value="Genomic_DNA"/>
</dbReference>
<dbReference type="OrthoDB" id="5060538at2759"/>